<evidence type="ECO:0000256" key="1">
    <source>
        <dbReference type="ARBA" id="ARBA00004613"/>
    </source>
</evidence>
<dbReference type="GO" id="GO:0005576">
    <property type="term" value="C:extracellular region"/>
    <property type="evidence" value="ECO:0007669"/>
    <property type="project" value="UniProtKB-SubCell"/>
</dbReference>
<dbReference type="Pfam" id="PF05825">
    <property type="entry name" value="PSP94"/>
    <property type="match status" value="1"/>
</dbReference>
<sequence>MSSINWMIPPNPVSELYKSHPNSFHKILLSLTAFSLTLALCQGPCIFLEPKEEIKDGKPVLPTECTDPMNGSKHPLSSKWNTPNCMECVCNEKGMLCCSRHFDLVERQGCKAMFHPIKCEYVYYKLGYDRYIPCP</sequence>
<dbReference type="GeneTree" id="ENSGT00960000189547"/>
<evidence type="ECO:0000256" key="2">
    <source>
        <dbReference type="ARBA" id="ARBA00010352"/>
    </source>
</evidence>
<reference evidence="5 6" key="1">
    <citation type="journal article" date="2019" name="Proc. Natl. Acad. Sci. U.S.A.">
        <title>Regulatory changes in pterin and carotenoid genes underlie balanced color polymorphisms in the wall lizard.</title>
        <authorList>
            <person name="Andrade P."/>
            <person name="Pinho C."/>
            <person name="Perez I de Lanuza G."/>
            <person name="Afonso S."/>
            <person name="Brejcha J."/>
            <person name="Rubin C.J."/>
            <person name="Wallerman O."/>
            <person name="Pereira P."/>
            <person name="Sabatino S.J."/>
            <person name="Bellati A."/>
            <person name="Pellitteri-Rosa D."/>
            <person name="Bosakova Z."/>
            <person name="Bunikis I."/>
            <person name="Carretero M.A."/>
            <person name="Feiner N."/>
            <person name="Marsik P."/>
            <person name="Pauperio F."/>
            <person name="Salvi D."/>
            <person name="Soler L."/>
            <person name="While G.M."/>
            <person name="Uller T."/>
            <person name="Font E."/>
            <person name="Andersson L."/>
            <person name="Carneiro M."/>
        </authorList>
    </citation>
    <scope>NUCLEOTIDE SEQUENCE</scope>
</reference>
<evidence type="ECO:0000256" key="4">
    <source>
        <dbReference type="ARBA" id="ARBA00023157"/>
    </source>
</evidence>
<evidence type="ECO:0000256" key="3">
    <source>
        <dbReference type="ARBA" id="ARBA00022525"/>
    </source>
</evidence>
<dbReference type="PANTHER" id="PTHR10500">
    <property type="entry name" value="BETA-MICROSEMINOPROTEIN"/>
    <property type="match status" value="1"/>
</dbReference>
<name>A0A670IPE7_PODMU</name>
<evidence type="ECO:0000313" key="5">
    <source>
        <dbReference type="Ensembl" id="ENSPMRP00000013870.1"/>
    </source>
</evidence>
<reference evidence="5" key="3">
    <citation type="submission" date="2025-09" db="UniProtKB">
        <authorList>
            <consortium name="Ensembl"/>
        </authorList>
    </citation>
    <scope>IDENTIFICATION</scope>
</reference>
<organism evidence="5 6">
    <name type="scientific">Podarcis muralis</name>
    <name type="common">Wall lizard</name>
    <name type="synonym">Lacerta muralis</name>
    <dbReference type="NCBI Taxonomy" id="64176"/>
    <lineage>
        <taxon>Eukaryota</taxon>
        <taxon>Metazoa</taxon>
        <taxon>Chordata</taxon>
        <taxon>Craniata</taxon>
        <taxon>Vertebrata</taxon>
        <taxon>Euteleostomi</taxon>
        <taxon>Lepidosauria</taxon>
        <taxon>Squamata</taxon>
        <taxon>Bifurcata</taxon>
        <taxon>Unidentata</taxon>
        <taxon>Episquamata</taxon>
        <taxon>Laterata</taxon>
        <taxon>Lacertibaenia</taxon>
        <taxon>Lacertidae</taxon>
        <taxon>Podarcis</taxon>
    </lineage>
</organism>
<gene>
    <name evidence="5" type="primary">LOC114602613</name>
</gene>
<dbReference type="Ensembl" id="ENSPMRT00000014824.1">
    <property type="protein sequence ID" value="ENSPMRP00000013870.1"/>
    <property type="gene ID" value="ENSPMRG00000009305.1"/>
</dbReference>
<keyword evidence="4" id="KW-1015">Disulfide bond</keyword>
<comment type="similarity">
    <text evidence="2">Belongs to the beta-microseminoprotein family.</text>
</comment>
<dbReference type="AlphaFoldDB" id="A0A670IPE7"/>
<reference evidence="5" key="2">
    <citation type="submission" date="2025-08" db="UniProtKB">
        <authorList>
            <consortium name="Ensembl"/>
        </authorList>
    </citation>
    <scope>IDENTIFICATION</scope>
</reference>
<keyword evidence="6" id="KW-1185">Reference proteome</keyword>
<dbReference type="InterPro" id="IPR008735">
    <property type="entry name" value="PSP94"/>
</dbReference>
<keyword evidence="3" id="KW-0964">Secreted</keyword>
<proteinExistence type="inferred from homology"/>
<dbReference type="PANTHER" id="PTHR10500:SF7">
    <property type="entry name" value="BETA-MICROSEMINOPROTEIN"/>
    <property type="match status" value="1"/>
</dbReference>
<accession>A0A670IPE7</accession>
<evidence type="ECO:0000313" key="6">
    <source>
        <dbReference type="Proteomes" id="UP000472272"/>
    </source>
</evidence>
<comment type="subcellular location">
    <subcellularLocation>
        <location evidence="1">Secreted</location>
    </subcellularLocation>
</comment>
<dbReference type="Proteomes" id="UP000472272">
    <property type="component" value="Chromosome 8"/>
</dbReference>
<protein>
    <submittedName>
        <fullName evidence="5">Small serum protein 2-like</fullName>
    </submittedName>
</protein>
<dbReference type="Gene3D" id="2.60.40.1900">
    <property type="entry name" value="Beta-microseminoprotein (PSP94) domain"/>
    <property type="match status" value="1"/>
</dbReference>